<evidence type="ECO:0000256" key="6">
    <source>
        <dbReference type="ARBA" id="ARBA00038076"/>
    </source>
</evidence>
<keyword evidence="9" id="KW-0449">Lipoprotein</keyword>
<evidence type="ECO:0000256" key="7">
    <source>
        <dbReference type="SAM" id="Phobius"/>
    </source>
</evidence>
<reference evidence="9 10" key="1">
    <citation type="submission" date="2017-04" db="EMBL/GenBank/DDBJ databases">
        <title>Comparative genome analysis of Subtercola boreus.</title>
        <authorList>
            <person name="Cho Y.-J."/>
            <person name="Cho A."/>
            <person name="Kim O.-S."/>
            <person name="Lee J.-I."/>
        </authorList>
    </citation>
    <scope>NUCLEOTIDE SEQUENCE [LARGE SCALE GENOMIC DNA]</scope>
    <source>
        <strain evidence="9 10">P28004</strain>
    </source>
</reference>
<evidence type="ECO:0000256" key="2">
    <source>
        <dbReference type="ARBA" id="ARBA00022475"/>
    </source>
</evidence>
<keyword evidence="5 7" id="KW-0472">Membrane</keyword>
<proteinExistence type="inferred from homology"/>
<dbReference type="OrthoDB" id="5058832at2"/>
<dbReference type="AlphaFoldDB" id="A0A3E0W5W0"/>
<dbReference type="InterPro" id="IPR050250">
    <property type="entry name" value="Macrolide_Exporter_MacB"/>
</dbReference>
<gene>
    <name evidence="9" type="ORF">B7R25_16870</name>
</gene>
<dbReference type="InterPro" id="IPR003838">
    <property type="entry name" value="ABC3_permease_C"/>
</dbReference>
<comment type="subcellular location">
    <subcellularLocation>
        <location evidence="1">Cell membrane</location>
        <topology evidence="1">Multi-pass membrane protein</topology>
    </subcellularLocation>
</comment>
<dbReference type="Pfam" id="PF02687">
    <property type="entry name" value="FtsX"/>
    <property type="match status" value="1"/>
</dbReference>
<evidence type="ECO:0000256" key="5">
    <source>
        <dbReference type="ARBA" id="ARBA00023136"/>
    </source>
</evidence>
<dbReference type="Proteomes" id="UP000257080">
    <property type="component" value="Unassembled WGS sequence"/>
</dbReference>
<protein>
    <submittedName>
        <fullName evidence="9">Lipoprotein ABC transporter permease</fullName>
    </submittedName>
</protein>
<dbReference type="GO" id="GO:0005886">
    <property type="term" value="C:plasma membrane"/>
    <property type="evidence" value="ECO:0007669"/>
    <property type="project" value="UniProtKB-SubCell"/>
</dbReference>
<name>A0A3E0W5W0_9MICO</name>
<dbReference type="PANTHER" id="PTHR30572">
    <property type="entry name" value="MEMBRANE COMPONENT OF TRANSPORTER-RELATED"/>
    <property type="match status" value="1"/>
</dbReference>
<feature type="transmembrane region" description="Helical" evidence="7">
    <location>
        <begin position="226"/>
        <end position="246"/>
    </location>
</feature>
<feature type="transmembrane region" description="Helical" evidence="7">
    <location>
        <begin position="266"/>
        <end position="291"/>
    </location>
</feature>
<dbReference type="PANTHER" id="PTHR30572:SF4">
    <property type="entry name" value="ABC TRANSPORTER PERMEASE YTRF"/>
    <property type="match status" value="1"/>
</dbReference>
<keyword evidence="2" id="KW-1003">Cell membrane</keyword>
<feature type="domain" description="ABC3 transporter permease C-terminal" evidence="8">
    <location>
        <begin position="227"/>
        <end position="331"/>
    </location>
</feature>
<dbReference type="EMBL" id="NBXE01000056">
    <property type="protein sequence ID" value="RFA24379.1"/>
    <property type="molecule type" value="Genomic_DNA"/>
</dbReference>
<accession>A0A3E0W5W0</accession>
<evidence type="ECO:0000313" key="10">
    <source>
        <dbReference type="Proteomes" id="UP000257080"/>
    </source>
</evidence>
<evidence type="ECO:0000313" key="9">
    <source>
        <dbReference type="EMBL" id="RFA24379.1"/>
    </source>
</evidence>
<evidence type="ECO:0000256" key="4">
    <source>
        <dbReference type="ARBA" id="ARBA00022989"/>
    </source>
</evidence>
<organism evidence="9 10">
    <name type="scientific">Subtercola boreus</name>
    <dbReference type="NCBI Taxonomy" id="120213"/>
    <lineage>
        <taxon>Bacteria</taxon>
        <taxon>Bacillati</taxon>
        <taxon>Actinomycetota</taxon>
        <taxon>Actinomycetes</taxon>
        <taxon>Micrococcales</taxon>
        <taxon>Microbacteriaceae</taxon>
        <taxon>Subtercola</taxon>
    </lineage>
</organism>
<evidence type="ECO:0000256" key="3">
    <source>
        <dbReference type="ARBA" id="ARBA00022692"/>
    </source>
</evidence>
<evidence type="ECO:0000259" key="8">
    <source>
        <dbReference type="Pfam" id="PF02687"/>
    </source>
</evidence>
<evidence type="ECO:0000256" key="1">
    <source>
        <dbReference type="ARBA" id="ARBA00004651"/>
    </source>
</evidence>
<dbReference type="GO" id="GO:0022857">
    <property type="term" value="F:transmembrane transporter activity"/>
    <property type="evidence" value="ECO:0007669"/>
    <property type="project" value="TreeGrafter"/>
</dbReference>
<keyword evidence="3 7" id="KW-0812">Transmembrane</keyword>
<keyword evidence="4 7" id="KW-1133">Transmembrane helix</keyword>
<comment type="caution">
    <text evidence="9">The sequence shown here is derived from an EMBL/GenBank/DDBJ whole genome shotgun (WGS) entry which is preliminary data.</text>
</comment>
<sequence length="340" mass="35317">MVAGMCATVLLTTGRTVGAEQTVIGSIDSAGTRSIVIHAEPGAGLKADVLNRIATVDGIEWAGAFSTAVDFTNVSIPDGTKVPVRLAWGANLSSLGITPDPALPNGTAWASPLALTQLGMPDKFGGIASTAGTNYPVVGVLRTPDYLTMLEPLVVIPESPDTHVDQEVSVLVVIASRPDLVAPVTQAVQSILAVDDPTKVTITTSEELATLRSLVQGQLGSFGNNLVLVIFALTAVLVAAILYGLVMLRRKDFGRRRALGATRGLIILLLLMQMAILSVIGTLLGTGLSIISLRITNDPLPSFSFLLALAILAVAVGIVAALLPAVAASRRDPLKELRVP</sequence>
<feature type="transmembrane region" description="Helical" evidence="7">
    <location>
        <begin position="303"/>
        <end position="328"/>
    </location>
</feature>
<comment type="similarity">
    <text evidence="6">Belongs to the ABC-4 integral membrane protein family.</text>
</comment>